<dbReference type="InterPro" id="IPR055357">
    <property type="entry name" value="LRR_At1g61320_AtMIF1"/>
</dbReference>
<dbReference type="Proteomes" id="UP000807115">
    <property type="component" value="Chromosome 9"/>
</dbReference>
<dbReference type="InterPro" id="IPR036047">
    <property type="entry name" value="F-box-like_dom_sf"/>
</dbReference>
<evidence type="ECO:0008006" key="6">
    <source>
        <dbReference type="Google" id="ProtNLM"/>
    </source>
</evidence>
<reference evidence="4" key="1">
    <citation type="journal article" date="2019" name="BMC Genomics">
        <title>A new reference genome for Sorghum bicolor reveals high levels of sequence similarity between sweet and grain genotypes: implications for the genetics of sugar metabolism.</title>
        <authorList>
            <person name="Cooper E.A."/>
            <person name="Brenton Z.W."/>
            <person name="Flinn B.S."/>
            <person name="Jenkins J."/>
            <person name="Shu S."/>
            <person name="Flowers D."/>
            <person name="Luo F."/>
            <person name="Wang Y."/>
            <person name="Xia P."/>
            <person name="Barry K."/>
            <person name="Daum C."/>
            <person name="Lipzen A."/>
            <person name="Yoshinaga Y."/>
            <person name="Schmutz J."/>
            <person name="Saski C."/>
            <person name="Vermerris W."/>
            <person name="Kresovich S."/>
        </authorList>
    </citation>
    <scope>NUCLEOTIDE SEQUENCE</scope>
</reference>
<feature type="region of interest" description="Disordered" evidence="1">
    <location>
        <begin position="1"/>
        <end position="21"/>
    </location>
</feature>
<evidence type="ECO:0000259" key="3">
    <source>
        <dbReference type="Pfam" id="PF23622"/>
    </source>
</evidence>
<dbReference type="PANTHER" id="PTHR35545:SF32">
    <property type="entry name" value="OS05G0541600 PROTEIN"/>
    <property type="match status" value="1"/>
</dbReference>
<evidence type="ECO:0000259" key="2">
    <source>
        <dbReference type="Pfam" id="PF00646"/>
    </source>
</evidence>
<gene>
    <name evidence="4" type="ORF">BDA96_09G228100</name>
</gene>
<organism evidence="4 5">
    <name type="scientific">Sorghum bicolor</name>
    <name type="common">Sorghum</name>
    <name type="synonym">Sorghum vulgare</name>
    <dbReference type="NCBI Taxonomy" id="4558"/>
    <lineage>
        <taxon>Eukaryota</taxon>
        <taxon>Viridiplantae</taxon>
        <taxon>Streptophyta</taxon>
        <taxon>Embryophyta</taxon>
        <taxon>Tracheophyta</taxon>
        <taxon>Spermatophyta</taxon>
        <taxon>Magnoliopsida</taxon>
        <taxon>Liliopsida</taxon>
        <taxon>Poales</taxon>
        <taxon>Poaceae</taxon>
        <taxon>PACMAD clade</taxon>
        <taxon>Panicoideae</taxon>
        <taxon>Andropogonodae</taxon>
        <taxon>Andropogoneae</taxon>
        <taxon>Sorghinae</taxon>
        <taxon>Sorghum</taxon>
    </lineage>
</organism>
<protein>
    <recommendedName>
        <fullName evidence="6">F-box domain-containing protein</fullName>
    </recommendedName>
</protein>
<evidence type="ECO:0000313" key="5">
    <source>
        <dbReference type="Proteomes" id="UP000807115"/>
    </source>
</evidence>
<comment type="caution">
    <text evidence="4">The sequence shown here is derived from an EMBL/GenBank/DDBJ whole genome shotgun (WGS) entry which is preliminary data.</text>
</comment>
<feature type="domain" description="F-box" evidence="2">
    <location>
        <begin position="57"/>
        <end position="89"/>
    </location>
</feature>
<dbReference type="Pfam" id="PF23622">
    <property type="entry name" value="LRR_At1g61320_AtMIF1"/>
    <property type="match status" value="1"/>
</dbReference>
<dbReference type="Pfam" id="PF00646">
    <property type="entry name" value="F-box"/>
    <property type="match status" value="1"/>
</dbReference>
<dbReference type="Gene3D" id="3.80.10.10">
    <property type="entry name" value="Ribonuclease Inhibitor"/>
    <property type="match status" value="1"/>
</dbReference>
<dbReference type="InterPro" id="IPR032675">
    <property type="entry name" value="LRR_dom_sf"/>
</dbReference>
<dbReference type="SUPFAM" id="SSF81383">
    <property type="entry name" value="F-box domain"/>
    <property type="match status" value="1"/>
</dbReference>
<evidence type="ECO:0000313" key="4">
    <source>
        <dbReference type="EMBL" id="KAG0519023.1"/>
    </source>
</evidence>
<reference evidence="4" key="2">
    <citation type="submission" date="2020-10" db="EMBL/GenBank/DDBJ databases">
        <authorList>
            <person name="Cooper E.A."/>
            <person name="Brenton Z.W."/>
            <person name="Flinn B.S."/>
            <person name="Jenkins J."/>
            <person name="Shu S."/>
            <person name="Flowers D."/>
            <person name="Luo F."/>
            <person name="Wang Y."/>
            <person name="Xia P."/>
            <person name="Barry K."/>
            <person name="Daum C."/>
            <person name="Lipzen A."/>
            <person name="Yoshinaga Y."/>
            <person name="Schmutz J."/>
            <person name="Saski C."/>
            <person name="Vermerris W."/>
            <person name="Kresovich S."/>
        </authorList>
    </citation>
    <scope>NUCLEOTIDE SEQUENCE</scope>
</reference>
<feature type="domain" description="At1g61320/AtMIF1 LRR" evidence="3">
    <location>
        <begin position="172"/>
        <end position="496"/>
    </location>
</feature>
<dbReference type="PANTHER" id="PTHR35545">
    <property type="entry name" value="F-BOX DOMAIN-CONTAINING PROTEIN"/>
    <property type="match status" value="1"/>
</dbReference>
<sequence length="579" mass="66045">MRMPPCSRNRNRRPGAPGKRATAAFRPIHRRRLSFPISRKGWCGRRGLRASCSDDRLSALTDDLLLLILRRLDTRTALATATLSKRWSCLPRCLDALDFRVTDILPARYYQWISIHGKAANYAYGLGVDLKVLRDNIKRYERRAMRAMTSSINNFLDADDDQDRGSLGLWSVRTLRLDFFPGHCSSGINRLIAKAADSWGVEDLEVLVKNTFQQHFAHSFPHHGLCNNPHNSRLRSLKLAACYIPPLKGFHALTSLVLQDLPESTPTAAYEAIFTLCPQLQALHLKSCTLNQGVVAVHAPKSQIKQLIMEHCWFGLIKLYTLPMLESMAVLQSNVSYELSSFPYLTHLNIAFHRGVTKTRCVRVGNYYDLNQYLGGTPGISDLIVRFTGYDRWFKPWSPTLLFPKLRRLLIADVPSSWDVSWPRLLIEAAPCLECLHIHITPWEEEPHDDISWEPSEFCHNQLKELVIIGFQGAERQIYFVNFVIKVSTSLQLVSLYKNGHVQDRGRWNWDIVTQQYQWVKEEKVKILNQIADSAPCAATPVQFAVRCLLLVSREGGTAACSFYEGIPFLYRMCCLTVL</sequence>
<dbReference type="SUPFAM" id="SSF52047">
    <property type="entry name" value="RNI-like"/>
    <property type="match status" value="1"/>
</dbReference>
<name>A0A921QC47_SORBI</name>
<accession>A0A921QC47</accession>
<dbReference type="InterPro" id="IPR001810">
    <property type="entry name" value="F-box_dom"/>
</dbReference>
<dbReference type="EMBL" id="CM027688">
    <property type="protein sequence ID" value="KAG0519023.1"/>
    <property type="molecule type" value="Genomic_DNA"/>
</dbReference>
<dbReference type="AlphaFoldDB" id="A0A921QC47"/>
<evidence type="ECO:0000256" key="1">
    <source>
        <dbReference type="SAM" id="MobiDB-lite"/>
    </source>
</evidence>
<proteinExistence type="predicted"/>